<evidence type="ECO:0000313" key="3">
    <source>
        <dbReference type="Proteomes" id="UP000596739"/>
    </source>
</evidence>
<evidence type="ECO:0000313" key="2">
    <source>
        <dbReference type="EMBL" id="MBK1809035.1"/>
    </source>
</evidence>
<sequence>MFIQKCKNCSKEFTWKCVIKSVWTEGYSKSIKCAHCKTKHYINMTSRIFFAILIGALPMLQLPIIKHIQTNILYYLLIIITYILVLILITPFIFRYHIKK</sequence>
<feature type="transmembrane region" description="Helical" evidence="1">
    <location>
        <begin position="48"/>
        <end position="66"/>
    </location>
</feature>
<dbReference type="NCBIfam" id="TIGR04104">
    <property type="entry name" value="cxxc_20_cxxc"/>
    <property type="match status" value="1"/>
</dbReference>
<keyword evidence="1" id="KW-1133">Transmembrane helix</keyword>
<evidence type="ECO:0000256" key="1">
    <source>
        <dbReference type="SAM" id="Phobius"/>
    </source>
</evidence>
<keyword evidence="1" id="KW-0812">Transmembrane</keyword>
<gene>
    <name evidence="2" type="ORF">JHL18_00015</name>
</gene>
<feature type="transmembrane region" description="Helical" evidence="1">
    <location>
        <begin position="72"/>
        <end position="94"/>
    </location>
</feature>
<organism evidence="2 3">
    <name type="scientific">Clostridium yunnanense</name>
    <dbReference type="NCBI Taxonomy" id="2800325"/>
    <lineage>
        <taxon>Bacteria</taxon>
        <taxon>Bacillati</taxon>
        <taxon>Bacillota</taxon>
        <taxon>Clostridia</taxon>
        <taxon>Eubacteriales</taxon>
        <taxon>Clostridiaceae</taxon>
        <taxon>Clostridium</taxon>
    </lineage>
</organism>
<protein>
    <recommendedName>
        <fullName evidence="4">Cxxc_20_cxxc protein</fullName>
    </recommendedName>
</protein>
<dbReference type="EMBL" id="JAENHN010000002">
    <property type="protein sequence ID" value="MBK1809035.1"/>
    <property type="molecule type" value="Genomic_DNA"/>
</dbReference>
<dbReference type="Proteomes" id="UP000596739">
    <property type="component" value="Unassembled WGS sequence"/>
</dbReference>
<keyword evidence="3" id="KW-1185">Reference proteome</keyword>
<name>A0ABS1EI23_9CLOT</name>
<evidence type="ECO:0008006" key="4">
    <source>
        <dbReference type="Google" id="ProtNLM"/>
    </source>
</evidence>
<comment type="caution">
    <text evidence="2">The sequence shown here is derived from an EMBL/GenBank/DDBJ whole genome shotgun (WGS) entry which is preliminary data.</text>
</comment>
<dbReference type="InterPro" id="IPR026369">
    <property type="entry name" value="CxxC_20_CxxC"/>
</dbReference>
<keyword evidence="1" id="KW-0472">Membrane</keyword>
<accession>A0ABS1EI23</accession>
<proteinExistence type="predicted"/>
<reference evidence="3" key="1">
    <citation type="submission" date="2021-01" db="EMBL/GenBank/DDBJ databases">
        <title>Genome public.</title>
        <authorList>
            <person name="Liu C."/>
            <person name="Sun Q."/>
        </authorList>
    </citation>
    <scope>NUCLEOTIDE SEQUENCE [LARGE SCALE GENOMIC DNA]</scope>
    <source>
        <strain evidence="3">YIM B02505</strain>
    </source>
</reference>
<dbReference type="RefSeq" id="WP_200265573.1">
    <property type="nucleotide sequence ID" value="NZ_JAENHN010000002.1"/>
</dbReference>